<name>A0A8J2J6B5_9HEXA</name>
<comment type="caution">
    <text evidence="1">The sequence shown here is derived from an EMBL/GenBank/DDBJ whole genome shotgun (WGS) entry which is preliminary data.</text>
</comment>
<evidence type="ECO:0000313" key="1">
    <source>
        <dbReference type="EMBL" id="CAG7709755.1"/>
    </source>
</evidence>
<protein>
    <submittedName>
        <fullName evidence="1">Uncharacterized protein</fullName>
    </submittedName>
</protein>
<keyword evidence="2" id="KW-1185">Reference proteome</keyword>
<dbReference type="EMBL" id="CAJVCH010030497">
    <property type="protein sequence ID" value="CAG7709755.1"/>
    <property type="molecule type" value="Genomic_DNA"/>
</dbReference>
<gene>
    <name evidence="1" type="ORF">AFUS01_LOCUS4845</name>
</gene>
<proteinExistence type="predicted"/>
<sequence length="58" mass="6644">MATVLGETRDEKSSLVLSVQNHHIFSFGGYYCNIHNCEHFKWGGIFLLSLRPKPEVHV</sequence>
<reference evidence="1" key="1">
    <citation type="submission" date="2021-06" db="EMBL/GenBank/DDBJ databases">
        <authorList>
            <person name="Hodson N. C."/>
            <person name="Mongue J. A."/>
            <person name="Jaron S. K."/>
        </authorList>
    </citation>
    <scope>NUCLEOTIDE SEQUENCE</scope>
</reference>
<feature type="non-terminal residue" evidence="1">
    <location>
        <position position="1"/>
    </location>
</feature>
<dbReference type="AlphaFoldDB" id="A0A8J2J6B5"/>
<dbReference type="Proteomes" id="UP000708208">
    <property type="component" value="Unassembled WGS sequence"/>
</dbReference>
<evidence type="ECO:0000313" key="2">
    <source>
        <dbReference type="Proteomes" id="UP000708208"/>
    </source>
</evidence>
<accession>A0A8J2J6B5</accession>
<organism evidence="1 2">
    <name type="scientific">Allacma fusca</name>
    <dbReference type="NCBI Taxonomy" id="39272"/>
    <lineage>
        <taxon>Eukaryota</taxon>
        <taxon>Metazoa</taxon>
        <taxon>Ecdysozoa</taxon>
        <taxon>Arthropoda</taxon>
        <taxon>Hexapoda</taxon>
        <taxon>Collembola</taxon>
        <taxon>Symphypleona</taxon>
        <taxon>Sminthuridae</taxon>
        <taxon>Allacma</taxon>
    </lineage>
</organism>